<dbReference type="KEGG" id="cans:GP473_03440"/>
<dbReference type="GO" id="GO:0008955">
    <property type="term" value="F:peptidoglycan glycosyltransferase activity"/>
    <property type="evidence" value="ECO:0007669"/>
    <property type="project" value="UniProtKB-EC"/>
</dbReference>
<dbReference type="PANTHER" id="PTHR30474:SF2">
    <property type="entry name" value="PEPTIDOGLYCAN GLYCOSYLTRANSFERASE FTSW-RELATED"/>
    <property type="match status" value="1"/>
</dbReference>
<evidence type="ECO:0000256" key="5">
    <source>
        <dbReference type="ARBA" id="ARBA00022692"/>
    </source>
</evidence>
<dbReference type="GO" id="GO:0015648">
    <property type="term" value="F:lipid-linked peptidoglycan transporter activity"/>
    <property type="evidence" value="ECO:0007669"/>
    <property type="project" value="TreeGrafter"/>
</dbReference>
<evidence type="ECO:0000256" key="1">
    <source>
        <dbReference type="ARBA" id="ARBA00004141"/>
    </source>
</evidence>
<gene>
    <name evidence="20" type="ORF">GP473_03440</name>
</gene>
<comment type="function">
    <text evidence="17">Peptidoglycan polymerase that is essential for cell division.</text>
</comment>
<keyword evidence="6" id="KW-0133">Cell shape</keyword>
<feature type="compositionally biased region" description="Basic and acidic residues" evidence="18">
    <location>
        <begin position="517"/>
        <end position="530"/>
    </location>
</feature>
<dbReference type="EMBL" id="CP046883">
    <property type="protein sequence ID" value="QNH95855.1"/>
    <property type="molecule type" value="Genomic_DNA"/>
</dbReference>
<feature type="transmembrane region" description="Helical" evidence="19">
    <location>
        <begin position="114"/>
        <end position="132"/>
    </location>
</feature>
<dbReference type="RefSeq" id="WP_185769103.1">
    <property type="nucleotide sequence ID" value="NZ_CP046883.1"/>
</dbReference>
<keyword evidence="20" id="KW-0131">Cell cycle</keyword>
<keyword evidence="3" id="KW-0328">Glycosyltransferase</keyword>
<dbReference type="GO" id="GO:0051301">
    <property type="term" value="P:cell division"/>
    <property type="evidence" value="ECO:0007669"/>
    <property type="project" value="UniProtKB-KW"/>
</dbReference>
<feature type="transmembrane region" description="Helical" evidence="19">
    <location>
        <begin position="228"/>
        <end position="248"/>
    </location>
</feature>
<evidence type="ECO:0000256" key="17">
    <source>
        <dbReference type="ARBA" id="ARBA00049966"/>
    </source>
</evidence>
<feature type="transmembrane region" description="Helical" evidence="19">
    <location>
        <begin position="351"/>
        <end position="373"/>
    </location>
</feature>
<comment type="similarity">
    <text evidence="12">Belongs to the SEDS family. FtsW subfamily.</text>
</comment>
<evidence type="ECO:0000256" key="13">
    <source>
        <dbReference type="ARBA" id="ARBA00041185"/>
    </source>
</evidence>
<organism evidence="20 21">
    <name type="scientific">Corynebacterium anserum</name>
    <dbReference type="NCBI Taxonomy" id="2684406"/>
    <lineage>
        <taxon>Bacteria</taxon>
        <taxon>Bacillati</taxon>
        <taxon>Actinomycetota</taxon>
        <taxon>Actinomycetes</taxon>
        <taxon>Mycobacteriales</taxon>
        <taxon>Corynebacteriaceae</taxon>
        <taxon>Corynebacterium</taxon>
    </lineage>
</organism>
<evidence type="ECO:0000256" key="14">
    <source>
        <dbReference type="ARBA" id="ARBA00041418"/>
    </source>
</evidence>
<feature type="transmembrane region" description="Helical" evidence="19">
    <location>
        <begin position="84"/>
        <end position="102"/>
    </location>
</feature>
<keyword evidence="5 19" id="KW-0812">Transmembrane</keyword>
<dbReference type="InterPro" id="IPR001182">
    <property type="entry name" value="FtsW/RodA"/>
</dbReference>
<evidence type="ECO:0000256" key="4">
    <source>
        <dbReference type="ARBA" id="ARBA00022679"/>
    </source>
</evidence>
<keyword evidence="4" id="KW-0808">Transferase</keyword>
<evidence type="ECO:0000256" key="3">
    <source>
        <dbReference type="ARBA" id="ARBA00022676"/>
    </source>
</evidence>
<feature type="transmembrane region" description="Helical" evidence="19">
    <location>
        <begin position="206"/>
        <end position="223"/>
    </location>
</feature>
<dbReference type="PROSITE" id="PS00428">
    <property type="entry name" value="FTSW_RODA_SPOVE"/>
    <property type="match status" value="1"/>
</dbReference>
<evidence type="ECO:0000256" key="10">
    <source>
        <dbReference type="ARBA" id="ARBA00032370"/>
    </source>
</evidence>
<feature type="transmembrane region" description="Helical" evidence="19">
    <location>
        <begin position="47"/>
        <end position="72"/>
    </location>
</feature>
<dbReference type="PANTHER" id="PTHR30474">
    <property type="entry name" value="CELL CYCLE PROTEIN"/>
    <property type="match status" value="1"/>
</dbReference>
<feature type="compositionally biased region" description="Basic and acidic residues" evidence="18">
    <location>
        <begin position="1"/>
        <end position="10"/>
    </location>
</feature>
<dbReference type="GO" id="GO:0005886">
    <property type="term" value="C:plasma membrane"/>
    <property type="evidence" value="ECO:0007669"/>
    <property type="project" value="TreeGrafter"/>
</dbReference>
<reference evidence="20 21" key="1">
    <citation type="submission" date="2019-12" db="EMBL/GenBank/DDBJ databases">
        <title>Corynebacterium sp. nov., isolated from feces of the Anser Albifrons in China.</title>
        <authorList>
            <person name="Liu Q."/>
        </authorList>
    </citation>
    <scope>NUCLEOTIDE SEQUENCE [LARGE SCALE GENOMIC DNA]</scope>
    <source>
        <strain evidence="20 21">23H37-10</strain>
    </source>
</reference>
<comment type="subcellular location">
    <subcellularLocation>
        <location evidence="1">Membrane</location>
        <topology evidence="1">Multi-pass membrane protein</topology>
    </subcellularLocation>
</comment>
<evidence type="ECO:0000313" key="20">
    <source>
        <dbReference type="EMBL" id="QNH95855.1"/>
    </source>
</evidence>
<feature type="transmembrane region" description="Helical" evidence="19">
    <location>
        <begin position="182"/>
        <end position="200"/>
    </location>
</feature>
<dbReference type="Proteomes" id="UP000515275">
    <property type="component" value="Chromosome"/>
</dbReference>
<sequence length="530" mass="57515">MTAPAPDRKHPQAKKKQAPNERRSAASSLNAVAGFISRVLSKPQTDYLVILTVTVLLVGLGLTMVLSSSMVTSRSSGGTVFTEFSRQSLIVLVGLVSMWFTMRIRPQTIRRLSRLLVIVAFALLVAVLIPGIGVGAEEVGSNSWIRIGSVGIQPSEVAKLALAVWGSASIAKRLHQSKDMRVVLGPTLGLGAMMLLAVLLQKDLGMMMSVGIVLLALAFFAGVNARLFYAMLAAVGVIGLAATIEQAYRSARFTTWIETLLLNFKDGSTQGAAYQSHQGILSLSDGGLTGLGLGQSRAKWFYLPEATNDFIFAVVGEELGFLGAMAVVVLFALLGWFGIRTALAHTDPFMRTLAATLTLGVVVQAFFNMGYVVGLWPMTGVQLPLISAGGSSAVITLMSLGLLANCARHEPAAVSSMQHEGRPLVDRLLFLPEPQIVIAGTERRVERRNTTHRYGDPVTRQRGTAGRTSQDVRKDRDRLAESKRRNGTETMERGYDGRRRSALPQARKPRSNYGRSLHSDHFHRPDSRRH</sequence>
<dbReference type="InterPro" id="IPR018365">
    <property type="entry name" value="Cell_cycle_FtsW-rel_CS"/>
</dbReference>
<dbReference type="AlphaFoldDB" id="A0A7G7YMY5"/>
<dbReference type="GO" id="GO:0009252">
    <property type="term" value="P:peptidoglycan biosynthetic process"/>
    <property type="evidence" value="ECO:0007669"/>
    <property type="project" value="UniProtKB-UniPathway"/>
</dbReference>
<dbReference type="Pfam" id="PF01098">
    <property type="entry name" value="FTSW_RODA_SPOVE"/>
    <property type="match status" value="1"/>
</dbReference>
<keyword evidence="20" id="KW-0132">Cell division</keyword>
<feature type="transmembrane region" description="Helical" evidence="19">
    <location>
        <begin position="152"/>
        <end position="170"/>
    </location>
</feature>
<dbReference type="GO" id="GO:0032153">
    <property type="term" value="C:cell division site"/>
    <property type="evidence" value="ECO:0007669"/>
    <property type="project" value="TreeGrafter"/>
</dbReference>
<feature type="transmembrane region" description="Helical" evidence="19">
    <location>
        <begin position="385"/>
        <end position="407"/>
    </location>
</feature>
<evidence type="ECO:0000256" key="2">
    <source>
        <dbReference type="ARBA" id="ARBA00004752"/>
    </source>
</evidence>
<feature type="region of interest" description="Disordered" evidence="18">
    <location>
        <begin position="1"/>
        <end position="25"/>
    </location>
</feature>
<feature type="compositionally biased region" description="Basic and acidic residues" evidence="18">
    <location>
        <begin position="470"/>
        <end position="499"/>
    </location>
</feature>
<feature type="region of interest" description="Disordered" evidence="18">
    <location>
        <begin position="441"/>
        <end position="530"/>
    </location>
</feature>
<evidence type="ECO:0000256" key="9">
    <source>
        <dbReference type="ARBA" id="ARBA00023136"/>
    </source>
</evidence>
<dbReference type="GO" id="GO:0008360">
    <property type="term" value="P:regulation of cell shape"/>
    <property type="evidence" value="ECO:0007669"/>
    <property type="project" value="UniProtKB-KW"/>
</dbReference>
<keyword evidence="9 19" id="KW-0472">Membrane</keyword>
<evidence type="ECO:0000256" key="8">
    <source>
        <dbReference type="ARBA" id="ARBA00022989"/>
    </source>
</evidence>
<comment type="catalytic activity">
    <reaction evidence="16">
        <text>[GlcNAc-(1-&gt;4)-Mur2Ac(oyl-L-Ala-gamma-D-Glu-L-Lys-D-Ala-D-Ala)](n)-di-trans,octa-cis-undecaprenyl diphosphate + beta-D-GlcNAc-(1-&gt;4)-Mur2Ac(oyl-L-Ala-gamma-D-Glu-L-Lys-D-Ala-D-Ala)-di-trans,octa-cis-undecaprenyl diphosphate = [GlcNAc-(1-&gt;4)-Mur2Ac(oyl-L-Ala-gamma-D-Glu-L-Lys-D-Ala-D-Ala)](n+1)-di-trans,octa-cis-undecaprenyl diphosphate + di-trans,octa-cis-undecaprenyl diphosphate + H(+)</text>
        <dbReference type="Rhea" id="RHEA:23708"/>
        <dbReference type="Rhea" id="RHEA-COMP:9602"/>
        <dbReference type="Rhea" id="RHEA-COMP:9603"/>
        <dbReference type="ChEBI" id="CHEBI:15378"/>
        <dbReference type="ChEBI" id="CHEBI:58405"/>
        <dbReference type="ChEBI" id="CHEBI:60033"/>
        <dbReference type="ChEBI" id="CHEBI:78435"/>
        <dbReference type="EC" id="2.4.99.28"/>
    </reaction>
</comment>
<evidence type="ECO:0000256" key="12">
    <source>
        <dbReference type="ARBA" id="ARBA00038053"/>
    </source>
</evidence>
<feature type="transmembrane region" description="Helical" evidence="19">
    <location>
        <begin position="319"/>
        <end position="339"/>
    </location>
</feature>
<evidence type="ECO:0000313" key="21">
    <source>
        <dbReference type="Proteomes" id="UP000515275"/>
    </source>
</evidence>
<evidence type="ECO:0000256" key="6">
    <source>
        <dbReference type="ARBA" id="ARBA00022960"/>
    </source>
</evidence>
<evidence type="ECO:0000256" key="15">
    <source>
        <dbReference type="ARBA" id="ARBA00044770"/>
    </source>
</evidence>
<dbReference type="EC" id="2.4.99.28" evidence="15"/>
<proteinExistence type="inferred from homology"/>
<dbReference type="UniPathway" id="UPA00219"/>
<evidence type="ECO:0000256" key="7">
    <source>
        <dbReference type="ARBA" id="ARBA00022984"/>
    </source>
</evidence>
<comment type="pathway">
    <text evidence="2">Cell wall biogenesis; peptidoglycan biosynthesis.</text>
</comment>
<feature type="compositionally biased region" description="Basic and acidic residues" evidence="18">
    <location>
        <begin position="441"/>
        <end position="455"/>
    </location>
</feature>
<protein>
    <recommendedName>
        <fullName evidence="13">Probable peptidoglycan glycosyltransferase FtsW</fullName>
        <ecNumber evidence="15">2.4.99.28</ecNumber>
    </recommendedName>
    <alternativeName>
        <fullName evidence="14">Cell division protein FtsW</fullName>
    </alternativeName>
    <alternativeName>
        <fullName evidence="11">Cell wall polymerase</fullName>
    </alternativeName>
    <alternativeName>
        <fullName evidence="10">Peptidoglycan polymerase</fullName>
    </alternativeName>
</protein>
<accession>A0A7G7YMY5</accession>
<evidence type="ECO:0000256" key="11">
    <source>
        <dbReference type="ARBA" id="ARBA00033270"/>
    </source>
</evidence>
<name>A0A7G7YMY5_9CORY</name>
<keyword evidence="7" id="KW-0573">Peptidoglycan synthesis</keyword>
<keyword evidence="21" id="KW-1185">Reference proteome</keyword>
<evidence type="ECO:0000256" key="16">
    <source>
        <dbReference type="ARBA" id="ARBA00049902"/>
    </source>
</evidence>
<keyword evidence="8 19" id="KW-1133">Transmembrane helix</keyword>
<evidence type="ECO:0000256" key="18">
    <source>
        <dbReference type="SAM" id="MobiDB-lite"/>
    </source>
</evidence>
<evidence type="ECO:0000256" key="19">
    <source>
        <dbReference type="SAM" id="Phobius"/>
    </source>
</evidence>